<dbReference type="PANTHER" id="PTHR43806:SF11">
    <property type="entry name" value="CEREVISIN-RELATED"/>
    <property type="match status" value="1"/>
</dbReference>
<evidence type="ECO:0000256" key="4">
    <source>
        <dbReference type="ARBA" id="ARBA00022670"/>
    </source>
</evidence>
<reference evidence="13 14" key="1">
    <citation type="journal article" date="2014" name="BMC Genomics">
        <title>Complete genome sequence of producer of the glycopeptide antibiotic Aculeximycin Kutzneria albida DSM 43870T, a representative of minor genus of Pseudonocardiaceae.</title>
        <authorList>
            <person name="Rebets Y."/>
            <person name="Tokovenko B."/>
            <person name="Lushchyk I."/>
            <person name="Ruckert C."/>
            <person name="Zaburannyi N."/>
            <person name="Bechthold A."/>
            <person name="Kalinowski J."/>
            <person name="Luzhetskyy A."/>
        </authorList>
    </citation>
    <scope>NUCLEOTIDE SEQUENCE [LARGE SCALE GENOMIC DNA]</scope>
    <source>
        <strain evidence="13">DSM 43870</strain>
    </source>
</reference>
<dbReference type="eggNOG" id="COG1404">
    <property type="taxonomic scope" value="Bacteria"/>
</dbReference>
<keyword evidence="7 9" id="KW-0720">Serine protease</keyword>
<dbReference type="HOGENOM" id="CLU_011263_8_1_11"/>
<feature type="active site" description="Charge relay system" evidence="9">
    <location>
        <position position="161"/>
    </location>
</feature>
<evidence type="ECO:0000256" key="8">
    <source>
        <dbReference type="ARBA" id="ARBA00023145"/>
    </source>
</evidence>
<evidence type="ECO:0000256" key="7">
    <source>
        <dbReference type="ARBA" id="ARBA00022825"/>
    </source>
</evidence>
<dbReference type="eggNOG" id="COG3227">
    <property type="taxonomic scope" value="Bacteria"/>
</dbReference>
<evidence type="ECO:0000259" key="12">
    <source>
        <dbReference type="Pfam" id="PF00082"/>
    </source>
</evidence>
<feature type="signal peptide" evidence="11">
    <location>
        <begin position="1"/>
        <end position="25"/>
    </location>
</feature>
<dbReference type="InterPro" id="IPR050131">
    <property type="entry name" value="Peptidase_S8_subtilisin-like"/>
</dbReference>
<dbReference type="PRINTS" id="PR00723">
    <property type="entry name" value="SUBTILISIN"/>
</dbReference>
<dbReference type="InterPro" id="IPR022398">
    <property type="entry name" value="Peptidase_S8_His-AS"/>
</dbReference>
<dbReference type="PROSITE" id="PS00137">
    <property type="entry name" value="SUBTILASE_HIS"/>
    <property type="match status" value="1"/>
</dbReference>
<feature type="active site" description="Charge relay system" evidence="9">
    <location>
        <position position="222"/>
    </location>
</feature>
<evidence type="ECO:0000256" key="6">
    <source>
        <dbReference type="ARBA" id="ARBA00022801"/>
    </source>
</evidence>
<dbReference type="InterPro" id="IPR015500">
    <property type="entry name" value="Peptidase_S8_subtilisin-rel"/>
</dbReference>
<dbReference type="GO" id="GO:0005576">
    <property type="term" value="C:extracellular region"/>
    <property type="evidence" value="ECO:0007669"/>
    <property type="project" value="UniProtKB-SubCell"/>
</dbReference>
<feature type="domain" description="Peptidase S8/S53" evidence="12">
    <location>
        <begin position="152"/>
        <end position="457"/>
    </location>
</feature>
<dbReference type="RefSeq" id="WP_025360860.1">
    <property type="nucleotide sequence ID" value="NZ_CP007155.1"/>
</dbReference>
<evidence type="ECO:0000256" key="9">
    <source>
        <dbReference type="PROSITE-ProRule" id="PRU01240"/>
    </source>
</evidence>
<sequence length="562" mass="56771">MNSLRRVGIATLAATALAASGLALAGGAEAAPTAGEHQRLIVGYKQAPSDSSTVDTATRLGANLGLKPSLTRRLATGGALLDLGARTSAATTARMIAELKADPNVAYVDVDQRMYATSVAADPNDPEYAKQWDLFEDKAGMNLPGAWPQSTGSGVTVAVIDTGYVKHSDVDSHIVAGYDFISDSTNANDGSGRDADPSDPGDYTTRDNECGQNETKHNSSWHGTHVAGTIAASTNNGKGVAGIAYDAKIQPVRVLGKCGGTLADIADAIVWASGGSVSGVPANKTPAKVINMSLGGSGSCSSTYQNAINTAVRNGTTVVVAAGNNNADAANYQPSSCANVISVAASNRVGDKAFYSNFGKVVDLAAPGGETRRSTDTPGTVTTPENGILSTLNDGATTPGSETYKPYMGTSMAAPHIAGLAALMLGKKSELTPAQVEQVMKDNVRALPGTCSGGCGTGLADATKTLKALDGSIPSTVTVTNPGDQWGFKGWAISGLQISATASDGGALTFSATGLPAGLTISTSGKITGTPTAGGTSTVTVTAKEASGTSGSTTFKWQIYGF</sequence>
<dbReference type="PROSITE" id="PS00138">
    <property type="entry name" value="SUBTILASE_SER"/>
    <property type="match status" value="1"/>
</dbReference>
<dbReference type="OrthoDB" id="9814383at2"/>
<dbReference type="KEGG" id="kal:KALB_7675"/>
<evidence type="ECO:0000313" key="13">
    <source>
        <dbReference type="EMBL" id="AHI01033.1"/>
    </source>
</evidence>
<gene>
    <name evidence="13" type="ORF">KALB_7675</name>
</gene>
<feature type="active site" description="Charge relay system" evidence="9">
    <location>
        <position position="411"/>
    </location>
</feature>
<keyword evidence="8" id="KW-0865">Zymogen</keyword>
<feature type="chain" id="PRO_5039206897" description="Peptidase S8/S53 domain-containing protein" evidence="11">
    <location>
        <begin position="26"/>
        <end position="562"/>
    </location>
</feature>
<keyword evidence="5 11" id="KW-0732">Signal</keyword>
<keyword evidence="4 9" id="KW-0645">Protease</keyword>
<feature type="region of interest" description="Disordered" evidence="10">
    <location>
        <begin position="368"/>
        <end position="402"/>
    </location>
</feature>
<dbReference type="GO" id="GO:0006508">
    <property type="term" value="P:proteolysis"/>
    <property type="evidence" value="ECO:0007669"/>
    <property type="project" value="UniProtKB-KW"/>
</dbReference>
<dbReference type="PROSITE" id="PS51892">
    <property type="entry name" value="SUBTILASE"/>
    <property type="match status" value="1"/>
</dbReference>
<evidence type="ECO:0000256" key="5">
    <source>
        <dbReference type="ARBA" id="ARBA00022729"/>
    </source>
</evidence>
<keyword evidence="6 9" id="KW-0378">Hydrolase</keyword>
<evidence type="ECO:0000256" key="11">
    <source>
        <dbReference type="SAM" id="SignalP"/>
    </source>
</evidence>
<dbReference type="Pfam" id="PF00082">
    <property type="entry name" value="Peptidase_S8"/>
    <property type="match status" value="1"/>
</dbReference>
<dbReference type="InterPro" id="IPR000209">
    <property type="entry name" value="Peptidase_S8/S53_dom"/>
</dbReference>
<dbReference type="AlphaFoldDB" id="W5WJI3"/>
<protein>
    <recommendedName>
        <fullName evidence="12">Peptidase S8/S53 domain-containing protein</fullName>
    </recommendedName>
</protein>
<dbReference type="Proteomes" id="UP000019225">
    <property type="component" value="Chromosome"/>
</dbReference>
<dbReference type="GO" id="GO:0005509">
    <property type="term" value="F:calcium ion binding"/>
    <property type="evidence" value="ECO:0007669"/>
    <property type="project" value="InterPro"/>
</dbReference>
<accession>W5WJI3</accession>
<evidence type="ECO:0000256" key="3">
    <source>
        <dbReference type="ARBA" id="ARBA00022525"/>
    </source>
</evidence>
<comment type="subcellular location">
    <subcellularLocation>
        <location evidence="1">Secreted</location>
    </subcellularLocation>
</comment>
<evidence type="ECO:0000256" key="1">
    <source>
        <dbReference type="ARBA" id="ARBA00004613"/>
    </source>
</evidence>
<keyword evidence="3" id="KW-0964">Secreted</keyword>
<dbReference type="GO" id="GO:0004252">
    <property type="term" value="F:serine-type endopeptidase activity"/>
    <property type="evidence" value="ECO:0007669"/>
    <property type="project" value="UniProtKB-UniRule"/>
</dbReference>
<feature type="compositionally biased region" description="Basic and acidic residues" evidence="10">
    <location>
        <begin position="204"/>
        <end position="217"/>
    </location>
</feature>
<dbReference type="Gene3D" id="3.40.50.200">
    <property type="entry name" value="Peptidase S8/S53 domain"/>
    <property type="match status" value="1"/>
</dbReference>
<organism evidence="13 14">
    <name type="scientific">Kutzneria albida DSM 43870</name>
    <dbReference type="NCBI Taxonomy" id="1449976"/>
    <lineage>
        <taxon>Bacteria</taxon>
        <taxon>Bacillati</taxon>
        <taxon>Actinomycetota</taxon>
        <taxon>Actinomycetes</taxon>
        <taxon>Pseudonocardiales</taxon>
        <taxon>Pseudonocardiaceae</taxon>
        <taxon>Kutzneria</taxon>
    </lineage>
</organism>
<dbReference type="SUPFAM" id="SSF52743">
    <property type="entry name" value="Subtilisin-like"/>
    <property type="match status" value="1"/>
</dbReference>
<dbReference type="CDD" id="cd07496">
    <property type="entry name" value="Peptidases_S8_13"/>
    <property type="match status" value="1"/>
</dbReference>
<feature type="region of interest" description="Disordered" evidence="10">
    <location>
        <begin position="185"/>
        <end position="222"/>
    </location>
</feature>
<dbReference type="InterPro" id="IPR036852">
    <property type="entry name" value="Peptidase_S8/S53_dom_sf"/>
</dbReference>
<comment type="similarity">
    <text evidence="2 9">Belongs to the peptidase S8 family.</text>
</comment>
<dbReference type="SUPFAM" id="SSF49313">
    <property type="entry name" value="Cadherin-like"/>
    <property type="match status" value="1"/>
</dbReference>
<evidence type="ECO:0000256" key="10">
    <source>
        <dbReference type="SAM" id="MobiDB-lite"/>
    </source>
</evidence>
<dbReference type="FunFam" id="3.40.50.200:FF:000022">
    <property type="entry name" value="Extracellular protease"/>
    <property type="match status" value="1"/>
</dbReference>
<dbReference type="InterPro" id="IPR015919">
    <property type="entry name" value="Cadherin-like_sf"/>
</dbReference>
<dbReference type="InterPro" id="IPR023828">
    <property type="entry name" value="Peptidase_S8_Ser-AS"/>
</dbReference>
<evidence type="ECO:0000256" key="2">
    <source>
        <dbReference type="ARBA" id="ARBA00011073"/>
    </source>
</evidence>
<dbReference type="InterPro" id="IPR034176">
    <property type="entry name" value="Peptidases_S8_13"/>
</dbReference>
<dbReference type="Gene3D" id="2.60.40.10">
    <property type="entry name" value="Immunoglobulins"/>
    <property type="match status" value="1"/>
</dbReference>
<name>W5WJI3_9PSEU</name>
<dbReference type="Pfam" id="PF05345">
    <property type="entry name" value="He_PIG"/>
    <property type="match status" value="1"/>
</dbReference>
<dbReference type="InterPro" id="IPR013783">
    <property type="entry name" value="Ig-like_fold"/>
</dbReference>
<dbReference type="STRING" id="1449976.KALB_7675"/>
<dbReference type="PATRIC" id="fig|1449976.3.peg.7709"/>
<keyword evidence="14" id="KW-1185">Reference proteome</keyword>
<dbReference type="MEROPS" id="S08.110"/>
<dbReference type="GO" id="GO:0005975">
    <property type="term" value="P:carbohydrate metabolic process"/>
    <property type="evidence" value="ECO:0007669"/>
    <property type="project" value="UniProtKB-ARBA"/>
</dbReference>
<dbReference type="EMBL" id="CP007155">
    <property type="protein sequence ID" value="AHI01033.1"/>
    <property type="molecule type" value="Genomic_DNA"/>
</dbReference>
<feature type="compositionally biased region" description="Polar residues" evidence="10">
    <location>
        <begin position="376"/>
        <end position="401"/>
    </location>
</feature>
<dbReference type="PANTHER" id="PTHR43806">
    <property type="entry name" value="PEPTIDASE S8"/>
    <property type="match status" value="1"/>
</dbReference>
<dbReference type="GO" id="GO:0016020">
    <property type="term" value="C:membrane"/>
    <property type="evidence" value="ECO:0007669"/>
    <property type="project" value="InterPro"/>
</dbReference>
<proteinExistence type="inferred from homology"/>
<evidence type="ECO:0000313" key="14">
    <source>
        <dbReference type="Proteomes" id="UP000019225"/>
    </source>
</evidence>